<proteinExistence type="predicted"/>
<feature type="region of interest" description="Disordered" evidence="1">
    <location>
        <begin position="360"/>
        <end position="517"/>
    </location>
</feature>
<feature type="compositionally biased region" description="Polar residues" evidence="1">
    <location>
        <begin position="409"/>
        <end position="427"/>
    </location>
</feature>
<evidence type="ECO:0000256" key="1">
    <source>
        <dbReference type="SAM" id="MobiDB-lite"/>
    </source>
</evidence>
<organism evidence="2 3">
    <name type="scientific">Phaeosphaeria nodorum (strain SN15 / ATCC MYA-4574 / FGSC 10173)</name>
    <name type="common">Glume blotch fungus</name>
    <name type="synonym">Parastagonospora nodorum</name>
    <dbReference type="NCBI Taxonomy" id="321614"/>
    <lineage>
        <taxon>Eukaryota</taxon>
        <taxon>Fungi</taxon>
        <taxon>Dikarya</taxon>
        <taxon>Ascomycota</taxon>
        <taxon>Pezizomycotina</taxon>
        <taxon>Dothideomycetes</taxon>
        <taxon>Pleosporomycetidae</taxon>
        <taxon>Pleosporales</taxon>
        <taxon>Pleosporineae</taxon>
        <taxon>Phaeosphaeriaceae</taxon>
        <taxon>Parastagonospora</taxon>
    </lineage>
</organism>
<feature type="compositionally biased region" description="Polar residues" evidence="1">
    <location>
        <begin position="435"/>
        <end position="469"/>
    </location>
</feature>
<feature type="compositionally biased region" description="Pro residues" evidence="1">
    <location>
        <begin position="656"/>
        <end position="669"/>
    </location>
</feature>
<feature type="compositionally biased region" description="Polar residues" evidence="1">
    <location>
        <begin position="671"/>
        <end position="693"/>
    </location>
</feature>
<evidence type="ECO:0000313" key="2">
    <source>
        <dbReference type="EMBL" id="QRD05632.1"/>
    </source>
</evidence>
<feature type="compositionally biased region" description="Polar residues" evidence="1">
    <location>
        <begin position="761"/>
        <end position="777"/>
    </location>
</feature>
<protein>
    <recommendedName>
        <fullName evidence="4">PH domain-containing protein</fullName>
    </recommendedName>
</protein>
<feature type="region of interest" description="Disordered" evidence="1">
    <location>
        <begin position="807"/>
        <end position="839"/>
    </location>
</feature>
<reference evidence="3" key="1">
    <citation type="journal article" date="2021" name="BMC Genomics">
        <title>Chromosome-level genome assembly and manually-curated proteome of model necrotroph Parastagonospora nodorum Sn15 reveals a genome-wide trove of candidate effector homologs, and redundancy of virulence-related functions within an accessory chromosome.</title>
        <authorList>
            <person name="Bertazzoni S."/>
            <person name="Jones D.A.B."/>
            <person name="Phan H.T."/>
            <person name="Tan K.-C."/>
            <person name="Hane J.K."/>
        </authorList>
    </citation>
    <scope>NUCLEOTIDE SEQUENCE [LARGE SCALE GENOMIC DNA]</scope>
    <source>
        <strain evidence="3">SN15 / ATCC MYA-4574 / FGSC 10173)</strain>
    </source>
</reference>
<feature type="compositionally biased region" description="Low complexity" evidence="1">
    <location>
        <begin position="485"/>
        <end position="499"/>
    </location>
</feature>
<feature type="compositionally biased region" description="Polar residues" evidence="1">
    <location>
        <begin position="14"/>
        <end position="25"/>
    </location>
</feature>
<evidence type="ECO:0000313" key="3">
    <source>
        <dbReference type="Proteomes" id="UP000663193"/>
    </source>
</evidence>
<feature type="compositionally biased region" description="Polar residues" evidence="1">
    <location>
        <begin position="807"/>
        <end position="828"/>
    </location>
</feature>
<feature type="region of interest" description="Disordered" evidence="1">
    <location>
        <begin position="14"/>
        <end position="156"/>
    </location>
</feature>
<feature type="compositionally biased region" description="Polar residues" evidence="1">
    <location>
        <begin position="120"/>
        <end position="144"/>
    </location>
</feature>
<dbReference type="AlphaFoldDB" id="A0A7U2I9D1"/>
<feature type="compositionally biased region" description="Pro residues" evidence="1">
    <location>
        <begin position="901"/>
        <end position="923"/>
    </location>
</feature>
<feature type="compositionally biased region" description="Polar residues" evidence="1">
    <location>
        <begin position="616"/>
        <end position="632"/>
    </location>
</feature>
<gene>
    <name evidence="2" type="ORF">JI435_059110</name>
</gene>
<evidence type="ECO:0008006" key="4">
    <source>
        <dbReference type="Google" id="ProtNLM"/>
    </source>
</evidence>
<dbReference type="OrthoDB" id="1749473at2759"/>
<keyword evidence="3" id="KW-1185">Reference proteome</keyword>
<dbReference type="VEuPathDB" id="FungiDB:JI435_059110"/>
<feature type="region of interest" description="Disordered" evidence="1">
    <location>
        <begin position="854"/>
        <end position="933"/>
    </location>
</feature>
<feature type="compositionally biased region" description="Pro residues" evidence="1">
    <location>
        <begin position="861"/>
        <end position="892"/>
    </location>
</feature>
<name>A0A7U2I9D1_PHANO</name>
<sequence length="933" mass="101595">MALSSSQIYVATYSTGAEKMNTTSNARKETAHTSRWRFGRSTTNLRDSDSRASGRTSSTRRDASPPPTEPKVERSASKMSLFSLFSKPKVERARGHTEVGLAVPMRPQTPPKSQPLVSAPKSSLRQNPSPPAQQTIRARSSQMFTRPMSMRPPPPPKEFGSWDPPPLFQAFPQSVKHATVQACVFAPEMLMRTQSQRRQAEVLRERMDSVRDLSIIEEDGSEAKRLEKTHKRLISNSVLNPPAPDLVNKIYILVTAGYVLQYADDGSFDRKPEKVLKLGKESAAFACDLIPGKHWVLQISSHAHDDGTPETGPKNSLISRLRTQNAAVKKAATSFLLVLDSAEEMDAWMTVVRKEIENQGGMKVRAESSRASSSTDDTRETRSSDTTSHRYRVQRDSTAPSKIVPIDSPLQSQYSSPKIVTSEWASNRSERTASIAESSSGQSNRYATQRQSMESSVVGTPVSQDQIQLDSLRGRSRFSYMSNATSMSGTGTRSTSRESSPPKSPFQENMPVDTEPTRSAMSLKSFHMNPSSSVASRRRSMQPLPVTNEHFTQPAGLPTMRHSLYGPASPTMIDHRRPSAVDTIMSVEEPTAPEQTQTAEISATPTTIAVRPTRPEIQTTTLSQAPVLQQAPTRAESPVRNKLRSYSLPPRRDMVSPPPKGPAPLPPPSVSRRQSSLGGPANASTTPISTSDARIQRRVSANPKPFLRPFPVRPQQQHADPSKAVPRRLSSFGQTSGPAPMRLSLNANRAVTAPVRPPSYSPNMGPTSHPQSYQSANPPAYPRRQSVQARTSPAPFLLAPSRPVRAISSTPSFVPSRRTSNPQELAPTQSQQPSSSALREHIPASFEMKSVAPRRSMPAMNLPPPVPPPNMPLPTLPPASSPPTMALPPPPSASTTNIAIPGPPPSMPLPAPPPSAPLPPTPPQLRASQEISV</sequence>
<dbReference type="EMBL" id="CP069041">
    <property type="protein sequence ID" value="QRD05632.1"/>
    <property type="molecule type" value="Genomic_DNA"/>
</dbReference>
<feature type="compositionally biased region" description="Polar residues" evidence="1">
    <location>
        <begin position="593"/>
        <end position="607"/>
    </location>
</feature>
<feature type="region of interest" description="Disordered" evidence="1">
    <location>
        <begin position="590"/>
        <end position="791"/>
    </location>
</feature>
<feature type="compositionally biased region" description="Basic and acidic residues" evidence="1">
    <location>
        <begin position="88"/>
        <end position="97"/>
    </location>
</feature>
<accession>A0A7U2I9D1</accession>
<dbReference type="Proteomes" id="UP000663193">
    <property type="component" value="Chromosome 19"/>
</dbReference>